<dbReference type="EMBL" id="JAEUBD010000753">
    <property type="protein sequence ID" value="KAH3672575.1"/>
    <property type="molecule type" value="Genomic_DNA"/>
</dbReference>
<evidence type="ECO:0000313" key="1">
    <source>
        <dbReference type="EMBL" id="KAH3672575.1"/>
    </source>
</evidence>
<comment type="caution">
    <text evidence="1">The sequence shown here is derived from an EMBL/GenBank/DDBJ whole genome shotgun (WGS) entry which is preliminary data.</text>
</comment>
<dbReference type="Proteomes" id="UP000788993">
    <property type="component" value="Unassembled WGS sequence"/>
</dbReference>
<dbReference type="AlphaFoldDB" id="A0A9P8TBN0"/>
<evidence type="ECO:0000313" key="2">
    <source>
        <dbReference type="Proteomes" id="UP000788993"/>
    </source>
</evidence>
<reference evidence="1" key="1">
    <citation type="journal article" date="2021" name="Open Biol.">
        <title>Shared evolutionary footprints suggest mitochondrial oxidative damage underlies multiple complex I losses in fungi.</title>
        <authorList>
            <person name="Schikora-Tamarit M.A."/>
            <person name="Marcet-Houben M."/>
            <person name="Nosek J."/>
            <person name="Gabaldon T."/>
        </authorList>
    </citation>
    <scope>NUCLEOTIDE SEQUENCE</scope>
    <source>
        <strain evidence="1">NCAIM Y.01608</strain>
    </source>
</reference>
<keyword evidence="2" id="KW-1185">Reference proteome</keyword>
<accession>A0A9P8TBN0</accession>
<sequence>MLDFSAGYKLLKRIPGAMGDVVVGSWRVNGEDLNSADLDGLWQQFLDSLPDQLVAVVVVRNLDGAEDLASLMGFEFRPATWQFHPQPVPRYHR</sequence>
<protein>
    <submittedName>
        <fullName evidence="1">Uncharacterized protein</fullName>
    </submittedName>
</protein>
<name>A0A9P8TBN0_9ASCO</name>
<reference evidence="1" key="2">
    <citation type="submission" date="2021-01" db="EMBL/GenBank/DDBJ databases">
        <authorList>
            <person name="Schikora-Tamarit M.A."/>
        </authorList>
    </citation>
    <scope>NUCLEOTIDE SEQUENCE</scope>
    <source>
        <strain evidence="1">NCAIM Y.01608</strain>
    </source>
</reference>
<organism evidence="1 2">
    <name type="scientific">Ogataea polymorpha</name>
    <dbReference type="NCBI Taxonomy" id="460523"/>
    <lineage>
        <taxon>Eukaryota</taxon>
        <taxon>Fungi</taxon>
        <taxon>Dikarya</taxon>
        <taxon>Ascomycota</taxon>
        <taxon>Saccharomycotina</taxon>
        <taxon>Pichiomycetes</taxon>
        <taxon>Pichiales</taxon>
        <taxon>Pichiaceae</taxon>
        <taxon>Ogataea</taxon>
    </lineage>
</organism>
<proteinExistence type="predicted"/>
<gene>
    <name evidence="1" type="ORF">OGATHE_002220</name>
</gene>